<evidence type="ECO:0000259" key="9">
    <source>
        <dbReference type="Pfam" id="PF01694"/>
    </source>
</evidence>
<evidence type="ECO:0000313" key="11">
    <source>
        <dbReference type="Proteomes" id="UP000007264"/>
    </source>
</evidence>
<keyword evidence="6 8" id="KW-1133">Transmembrane helix</keyword>
<dbReference type="RefSeq" id="XP_005649634.1">
    <property type="nucleotide sequence ID" value="XM_005649577.1"/>
</dbReference>
<evidence type="ECO:0000256" key="5">
    <source>
        <dbReference type="ARBA" id="ARBA00022801"/>
    </source>
</evidence>
<dbReference type="eggNOG" id="KOG2632">
    <property type="taxonomic scope" value="Eukaryota"/>
</dbReference>
<dbReference type="OrthoDB" id="10257275at2759"/>
<protein>
    <submittedName>
        <fullName evidence="10">Rhomboid-domain-containing protein</fullName>
    </submittedName>
</protein>
<comment type="caution">
    <text evidence="10">The sequence shown here is derived from an EMBL/GenBank/DDBJ whole genome shotgun (WGS) entry which is preliminary data.</text>
</comment>
<evidence type="ECO:0000256" key="3">
    <source>
        <dbReference type="ARBA" id="ARBA00022670"/>
    </source>
</evidence>
<dbReference type="Proteomes" id="UP000007264">
    <property type="component" value="Unassembled WGS sequence"/>
</dbReference>
<dbReference type="InterPro" id="IPR022764">
    <property type="entry name" value="Peptidase_S54_rhomboid_dom"/>
</dbReference>
<dbReference type="GO" id="GO:0004252">
    <property type="term" value="F:serine-type endopeptidase activity"/>
    <property type="evidence" value="ECO:0007669"/>
    <property type="project" value="InterPro"/>
</dbReference>
<keyword evidence="11" id="KW-1185">Reference proteome</keyword>
<evidence type="ECO:0000313" key="10">
    <source>
        <dbReference type="EMBL" id="EIE25090.1"/>
    </source>
</evidence>
<name>I0Z371_COCSC</name>
<feature type="transmembrane region" description="Helical" evidence="8">
    <location>
        <begin position="180"/>
        <end position="198"/>
    </location>
</feature>
<feature type="domain" description="Peptidase S54 rhomboid" evidence="9">
    <location>
        <begin position="47"/>
        <end position="196"/>
    </location>
</feature>
<dbReference type="GO" id="GO:0006508">
    <property type="term" value="P:proteolysis"/>
    <property type="evidence" value="ECO:0007669"/>
    <property type="project" value="UniProtKB-KW"/>
</dbReference>
<comment type="subcellular location">
    <subcellularLocation>
        <location evidence="1">Membrane</location>
        <topology evidence="1">Multi-pass membrane protein</topology>
    </subcellularLocation>
</comment>
<dbReference type="PANTHER" id="PTHR43066">
    <property type="entry name" value="RHOMBOID-RELATED PROTEIN"/>
    <property type="match status" value="1"/>
</dbReference>
<keyword evidence="4 8" id="KW-0812">Transmembrane</keyword>
<reference evidence="10 11" key="1">
    <citation type="journal article" date="2012" name="Genome Biol.">
        <title>The genome of the polar eukaryotic microalga coccomyxa subellipsoidea reveals traits of cold adaptation.</title>
        <authorList>
            <person name="Blanc G."/>
            <person name="Agarkova I."/>
            <person name="Grimwood J."/>
            <person name="Kuo A."/>
            <person name="Brueggeman A."/>
            <person name="Dunigan D."/>
            <person name="Gurnon J."/>
            <person name="Ladunga I."/>
            <person name="Lindquist E."/>
            <person name="Lucas S."/>
            <person name="Pangilinan J."/>
            <person name="Proschold T."/>
            <person name="Salamov A."/>
            <person name="Schmutz J."/>
            <person name="Weeks D."/>
            <person name="Yamada T."/>
            <person name="Claverie J.M."/>
            <person name="Grigoriev I."/>
            <person name="Van Etten J."/>
            <person name="Lomsadze A."/>
            <person name="Borodovsky M."/>
        </authorList>
    </citation>
    <scope>NUCLEOTIDE SEQUENCE [LARGE SCALE GENOMIC DNA]</scope>
    <source>
        <strain evidence="10 11">C-169</strain>
    </source>
</reference>
<gene>
    <name evidence="10" type="ORF">COCSUDRAFT_13798</name>
</gene>
<dbReference type="AlphaFoldDB" id="I0Z371"/>
<keyword evidence="7 8" id="KW-0472">Membrane</keyword>
<dbReference type="InterPro" id="IPR035952">
    <property type="entry name" value="Rhomboid-like_sf"/>
</dbReference>
<comment type="similarity">
    <text evidence="2">Belongs to the peptidase S54 family.</text>
</comment>
<dbReference type="EMBL" id="AGSI01000004">
    <property type="protein sequence ID" value="EIE25090.1"/>
    <property type="molecule type" value="Genomic_DNA"/>
</dbReference>
<keyword evidence="5" id="KW-0378">Hydrolase</keyword>
<keyword evidence="3" id="KW-0645">Protease</keyword>
<proteinExistence type="inferred from homology"/>
<feature type="transmembrane region" description="Helical" evidence="8">
    <location>
        <begin position="91"/>
        <end position="111"/>
    </location>
</feature>
<evidence type="ECO:0000256" key="8">
    <source>
        <dbReference type="SAM" id="Phobius"/>
    </source>
</evidence>
<evidence type="ECO:0000256" key="1">
    <source>
        <dbReference type="ARBA" id="ARBA00004141"/>
    </source>
</evidence>
<feature type="transmembrane region" description="Helical" evidence="8">
    <location>
        <begin position="204"/>
        <end position="224"/>
    </location>
</feature>
<dbReference type="PANTHER" id="PTHR43066:SF1">
    <property type="entry name" value="RHOMBOID PROTEIN 2"/>
    <property type="match status" value="1"/>
</dbReference>
<accession>I0Z371</accession>
<evidence type="ECO:0000256" key="2">
    <source>
        <dbReference type="ARBA" id="ARBA00009045"/>
    </source>
</evidence>
<feature type="transmembrane region" description="Helical" evidence="8">
    <location>
        <begin position="123"/>
        <end position="141"/>
    </location>
</feature>
<dbReference type="Pfam" id="PF01694">
    <property type="entry name" value="Rhomboid"/>
    <property type="match status" value="1"/>
</dbReference>
<dbReference type="GO" id="GO:0016020">
    <property type="term" value="C:membrane"/>
    <property type="evidence" value="ECO:0007669"/>
    <property type="project" value="UniProtKB-SubCell"/>
</dbReference>
<dbReference type="KEGG" id="csl:COCSUDRAFT_13798"/>
<dbReference type="Gene3D" id="1.20.1540.10">
    <property type="entry name" value="Rhomboid-like"/>
    <property type="match status" value="1"/>
</dbReference>
<feature type="transmembrane region" description="Helical" evidence="8">
    <location>
        <begin position="147"/>
        <end position="173"/>
    </location>
</feature>
<evidence type="ECO:0000256" key="4">
    <source>
        <dbReference type="ARBA" id="ARBA00022692"/>
    </source>
</evidence>
<dbReference type="FunFam" id="1.20.1540.10:FF:000008">
    <property type="entry name" value="RHOMBOID-like protein 13"/>
    <property type="match status" value="1"/>
</dbReference>
<feature type="non-terminal residue" evidence="10">
    <location>
        <position position="1"/>
    </location>
</feature>
<organism evidence="10 11">
    <name type="scientific">Coccomyxa subellipsoidea (strain C-169)</name>
    <name type="common">Green microalga</name>
    <dbReference type="NCBI Taxonomy" id="574566"/>
    <lineage>
        <taxon>Eukaryota</taxon>
        <taxon>Viridiplantae</taxon>
        <taxon>Chlorophyta</taxon>
        <taxon>core chlorophytes</taxon>
        <taxon>Trebouxiophyceae</taxon>
        <taxon>Trebouxiophyceae incertae sedis</taxon>
        <taxon>Coccomyxaceae</taxon>
        <taxon>Coccomyxa</taxon>
        <taxon>Coccomyxa subellipsoidea</taxon>
    </lineage>
</organism>
<evidence type="ECO:0000256" key="7">
    <source>
        <dbReference type="ARBA" id="ARBA00023136"/>
    </source>
</evidence>
<dbReference type="SUPFAM" id="SSF144091">
    <property type="entry name" value="Rhomboid-like"/>
    <property type="match status" value="1"/>
</dbReference>
<sequence>LMCQVVERPATSLVSTLLTAVYLYITSHGIGYADVGLNYDQAVQKLELWRVLTAQVSHVELLHLLFNLSTLWSLGVIEESNGNGAKGGTRYYLQTSLVLLIFSGLVCLLFYHVLGVVLRREQYHTVTTVGYSAVIFGWMTILSRTGVASFSVFGLANIPMWLTPFASLVLTSIIIPRASFLGHLSGIVVGFMVASGVFDWLTLWWLGSLLAWSGALLVFHLVRIERLEVPWLRMMPSEGAGDIETGVPVVRIVDGVLERR</sequence>
<dbReference type="GeneID" id="17043093"/>
<evidence type="ECO:0000256" key="6">
    <source>
        <dbReference type="ARBA" id="ARBA00022989"/>
    </source>
</evidence>